<dbReference type="InterPro" id="IPR015424">
    <property type="entry name" value="PyrdxlP-dep_Trfase"/>
</dbReference>
<organism evidence="2 3">
    <name type="scientific">Streblomastix strix</name>
    <dbReference type="NCBI Taxonomy" id="222440"/>
    <lineage>
        <taxon>Eukaryota</taxon>
        <taxon>Metamonada</taxon>
        <taxon>Preaxostyla</taxon>
        <taxon>Oxymonadida</taxon>
        <taxon>Streblomastigidae</taxon>
        <taxon>Streblomastix</taxon>
    </lineage>
</organism>
<keyword evidence="1" id="KW-0812">Transmembrane</keyword>
<dbReference type="EMBL" id="SNRW01003950">
    <property type="protein sequence ID" value="KAA6388521.1"/>
    <property type="molecule type" value="Genomic_DNA"/>
</dbReference>
<dbReference type="GO" id="GO:0008483">
    <property type="term" value="F:transaminase activity"/>
    <property type="evidence" value="ECO:0007669"/>
    <property type="project" value="UniProtKB-KW"/>
</dbReference>
<dbReference type="Gene3D" id="3.40.640.10">
    <property type="entry name" value="Type I PLP-dependent aspartate aminotransferase-like (Major domain)"/>
    <property type="match status" value="1"/>
</dbReference>
<keyword evidence="2" id="KW-0808">Transferase</keyword>
<feature type="transmembrane region" description="Helical" evidence="1">
    <location>
        <begin position="111"/>
        <end position="135"/>
    </location>
</feature>
<comment type="caution">
    <text evidence="2">The sequence shown here is derived from an EMBL/GenBank/DDBJ whole genome shotgun (WGS) entry which is preliminary data.</text>
</comment>
<dbReference type="PANTHER" id="PTHR42691">
    <property type="entry name" value="ASPARTATE AMINOTRANSFERASE YHDR-RELATED"/>
    <property type="match status" value="1"/>
</dbReference>
<protein>
    <submittedName>
        <fullName evidence="2">Aspartate aminotransferase</fullName>
    </submittedName>
</protein>
<keyword evidence="2" id="KW-0032">Aminotransferase</keyword>
<evidence type="ECO:0000313" key="2">
    <source>
        <dbReference type="EMBL" id="KAA6388521.1"/>
    </source>
</evidence>
<keyword evidence="1" id="KW-1133">Transmembrane helix</keyword>
<evidence type="ECO:0000256" key="1">
    <source>
        <dbReference type="SAM" id="Phobius"/>
    </source>
</evidence>
<reference evidence="2 3" key="1">
    <citation type="submission" date="2019-03" db="EMBL/GenBank/DDBJ databases">
        <title>Single cell metagenomics reveals metabolic interactions within the superorganism composed of flagellate Streblomastix strix and complex community of Bacteroidetes bacteria on its surface.</title>
        <authorList>
            <person name="Treitli S.C."/>
            <person name="Kolisko M."/>
            <person name="Husnik F."/>
            <person name="Keeling P."/>
            <person name="Hampl V."/>
        </authorList>
    </citation>
    <scope>NUCLEOTIDE SEQUENCE [LARGE SCALE GENOMIC DNA]</scope>
    <source>
        <strain evidence="2">ST1C</strain>
    </source>
</reference>
<proteinExistence type="predicted"/>
<dbReference type="SUPFAM" id="SSF53383">
    <property type="entry name" value="PLP-dependent transferases"/>
    <property type="match status" value="1"/>
</dbReference>
<accession>A0A5J4W0Q3</accession>
<dbReference type="InterPro" id="IPR015421">
    <property type="entry name" value="PyrdxlP-dep_Trfase_major"/>
</dbReference>
<gene>
    <name evidence="2" type="ORF">EZS28_015949</name>
</gene>
<evidence type="ECO:0000313" key="3">
    <source>
        <dbReference type="Proteomes" id="UP000324800"/>
    </source>
</evidence>
<dbReference type="AlphaFoldDB" id="A0A5J4W0Q3"/>
<dbReference type="PANTHER" id="PTHR42691:SF1">
    <property type="entry name" value="ASPARTATE AMINOTRANSFERASE YHDR-RELATED"/>
    <property type="match status" value="1"/>
</dbReference>
<keyword evidence="1" id="KW-0472">Membrane</keyword>
<name>A0A5J4W0Q3_9EUKA</name>
<dbReference type="OrthoDB" id="2414662at2759"/>
<dbReference type="Proteomes" id="UP000324800">
    <property type="component" value="Unassembled WGS sequence"/>
</dbReference>
<sequence length="136" mass="14606">MSGTPTKPISAANVLNSTSYAAAKSSSLIRALFEEGATMRAVHGNEVLDFSLGNPTLPPPKEFVEILAQIAEKPPPDLHSYMMNIGRPNTRAALAKEFSKWHDIDLRAENLIITCGAAAAINVLFNCIITTTALIK</sequence>